<dbReference type="EMBL" id="AWGH01000012">
    <property type="protein sequence ID" value="ODN95694.1"/>
    <property type="molecule type" value="Genomic_DNA"/>
</dbReference>
<keyword evidence="7" id="KW-1185">Reference proteome</keyword>
<evidence type="ECO:0000256" key="5">
    <source>
        <dbReference type="SAM" id="MobiDB-lite"/>
    </source>
</evidence>
<feature type="region of interest" description="Disordered" evidence="5">
    <location>
        <begin position="1"/>
        <end position="26"/>
    </location>
</feature>
<protein>
    <recommendedName>
        <fullName evidence="4">25S rRNA adenine-N(1) methyltransferase</fullName>
        <ecNumber evidence="4">2.1.1.-</ecNumber>
    </recommendedName>
</protein>
<dbReference type="HAMAP" id="MF_03044">
    <property type="entry name" value="BMT2"/>
    <property type="match status" value="1"/>
</dbReference>
<evidence type="ECO:0000313" key="6">
    <source>
        <dbReference type="EMBL" id="ODN95694.1"/>
    </source>
</evidence>
<sequence length="302" mass="33989">MGPRVKRTKKQPISISSSAIRPSPTVSHKLTQAKIATFHNLLKKRATLKRQLDSSPSATASEAVSSSLQEVELEIAELGGLDGYQKASTLGQAKERGGDSSKVLVDWIKTRGYGKGDIRSVTYPSNDLLILTPQSLLEIGALRPDNYSFHKWIHNTPIDLHSQHPNILEQDFFDRPLPASEYEAFDIVSCSLVLNFVDEPLRRGEMLYAMRRQLKQKDSSLLFLVLPLPCLRNSRYLTIPAFVQLMKVVGFDLVQERYKANGKVGYWLWRWAESVGDASPWRKKAVMLDGPKKNNFAVVLPQ</sequence>
<reference evidence="6 7" key="1">
    <citation type="submission" date="2016-06" db="EMBL/GenBank/DDBJ databases">
        <title>Evolution of pathogenesis and genome organization in the Tremellales.</title>
        <authorList>
            <person name="Cuomo C."/>
            <person name="Litvintseva A."/>
            <person name="Heitman J."/>
            <person name="Chen Y."/>
            <person name="Sun S."/>
            <person name="Springer D."/>
            <person name="Dromer F."/>
            <person name="Young S."/>
            <person name="Zeng Q."/>
            <person name="Chapman S."/>
            <person name="Gujja S."/>
            <person name="Saif S."/>
            <person name="Birren B."/>
        </authorList>
    </citation>
    <scope>NUCLEOTIDE SEQUENCE [LARGE SCALE GENOMIC DNA]</scope>
    <source>
        <strain evidence="6 7">CBS 7118</strain>
    </source>
</reference>
<dbReference type="RefSeq" id="XP_019031359.1">
    <property type="nucleotide sequence ID" value="XM_019176431.1"/>
</dbReference>
<dbReference type="PANTHER" id="PTHR21008">
    <property type="entry name" value="S-ADENOSYLMETHIONINE SENSOR UPSTREAM OF MTORC1-RELATED"/>
    <property type="match status" value="1"/>
</dbReference>
<comment type="similarity">
    <text evidence="4">Belongs to the BMT2 family.</text>
</comment>
<keyword evidence="1 4" id="KW-0489">Methyltransferase</keyword>
<evidence type="ECO:0000256" key="2">
    <source>
        <dbReference type="ARBA" id="ARBA00022679"/>
    </source>
</evidence>
<dbReference type="EC" id="2.1.1.-" evidence="4"/>
<keyword evidence="3 4" id="KW-0949">S-adenosyl-L-methionine</keyword>
<dbReference type="OrthoDB" id="5954793at2759"/>
<dbReference type="SUPFAM" id="SSF53335">
    <property type="entry name" value="S-adenosyl-L-methionine-dependent methyltransferases"/>
    <property type="match status" value="1"/>
</dbReference>
<feature type="binding site" evidence="4">
    <location>
        <position position="140"/>
    </location>
    <ligand>
        <name>S-adenosyl-L-methionine</name>
        <dbReference type="ChEBI" id="CHEBI:59789"/>
    </ligand>
</feature>
<comment type="caution">
    <text evidence="6">The sequence shown here is derived from an EMBL/GenBank/DDBJ whole genome shotgun (WGS) entry which is preliminary data.</text>
</comment>
<organism evidence="6 7">
    <name type="scientific">Cryptococcus wingfieldii CBS 7118</name>
    <dbReference type="NCBI Taxonomy" id="1295528"/>
    <lineage>
        <taxon>Eukaryota</taxon>
        <taxon>Fungi</taxon>
        <taxon>Dikarya</taxon>
        <taxon>Basidiomycota</taxon>
        <taxon>Agaricomycotina</taxon>
        <taxon>Tremellomycetes</taxon>
        <taxon>Tremellales</taxon>
        <taxon>Cryptococcaceae</taxon>
        <taxon>Cryptococcus</taxon>
    </lineage>
</organism>
<keyword evidence="4" id="KW-0539">Nucleus</keyword>
<comment type="subcellular location">
    <subcellularLocation>
        <location evidence="4">Nucleus</location>
        <location evidence="4">Nucleolus</location>
    </subcellularLocation>
</comment>
<name>A0A1E3J4C0_9TREE</name>
<keyword evidence="2 4" id="KW-0808">Transferase</keyword>
<gene>
    <name evidence="6" type="ORF">L198_04312</name>
</gene>
<dbReference type="PANTHER" id="PTHR21008:SF1">
    <property type="entry name" value="25S RRNA (ADENINE(2142)-N(1))-METHYLTRANSFERASE"/>
    <property type="match status" value="1"/>
</dbReference>
<evidence type="ECO:0000313" key="7">
    <source>
        <dbReference type="Proteomes" id="UP000094819"/>
    </source>
</evidence>
<dbReference type="GeneID" id="30193525"/>
<dbReference type="InterPro" id="IPR021867">
    <property type="entry name" value="Bmt2/SAMTOR"/>
</dbReference>
<dbReference type="AlphaFoldDB" id="A0A1E3J4C0"/>
<comment type="function">
    <text evidence="4">S-adenosyl-L-methionine-dependent methyltransferase that specifically methylates the N(1) position of an adenine present in helix 65 in 25S rRNA.</text>
</comment>
<dbReference type="GO" id="GO:0005730">
    <property type="term" value="C:nucleolus"/>
    <property type="evidence" value="ECO:0007669"/>
    <property type="project" value="UniProtKB-SubCell"/>
</dbReference>
<evidence type="ECO:0000256" key="4">
    <source>
        <dbReference type="HAMAP-Rule" id="MF_03044"/>
    </source>
</evidence>
<feature type="compositionally biased region" description="Basic residues" evidence="5">
    <location>
        <begin position="1"/>
        <end position="10"/>
    </location>
</feature>
<evidence type="ECO:0000256" key="1">
    <source>
        <dbReference type="ARBA" id="ARBA00022603"/>
    </source>
</evidence>
<dbReference type="Proteomes" id="UP000094819">
    <property type="component" value="Unassembled WGS sequence"/>
</dbReference>
<proteinExistence type="inferred from homology"/>
<evidence type="ECO:0000256" key="3">
    <source>
        <dbReference type="ARBA" id="ARBA00022691"/>
    </source>
</evidence>
<feature type="compositionally biased region" description="Low complexity" evidence="5">
    <location>
        <begin position="12"/>
        <end position="24"/>
    </location>
</feature>
<feature type="binding site" evidence="4">
    <location>
        <position position="159"/>
    </location>
    <ligand>
        <name>S-adenosyl-L-methionine</name>
        <dbReference type="ChEBI" id="CHEBI:59789"/>
    </ligand>
</feature>
<accession>A0A1E3J4C0</accession>
<dbReference type="InterPro" id="IPR029063">
    <property type="entry name" value="SAM-dependent_MTases_sf"/>
</dbReference>
<dbReference type="Pfam" id="PF11968">
    <property type="entry name" value="Bmt2"/>
    <property type="match status" value="1"/>
</dbReference>
<dbReference type="GO" id="GO:0016433">
    <property type="term" value="F:rRNA (adenine) methyltransferase activity"/>
    <property type="evidence" value="ECO:0007669"/>
    <property type="project" value="UniProtKB-UniRule"/>
</dbReference>